<reference evidence="1 2" key="1">
    <citation type="journal article" date="2012" name="BMC Genomics">
        <title>Sequencing the genome of Marssonina brunnea reveals fungus-poplar co-evolution.</title>
        <authorList>
            <person name="Zhu S."/>
            <person name="Cao Y.-Z."/>
            <person name="Jiang C."/>
            <person name="Tan B.-Y."/>
            <person name="Wang Z."/>
            <person name="Feng S."/>
            <person name="Zhang L."/>
            <person name="Su X.-H."/>
            <person name="Brejova B."/>
            <person name="Vinar T."/>
            <person name="Xu M."/>
            <person name="Wang M.-X."/>
            <person name="Zhang S.-G."/>
            <person name="Huang M.-R."/>
            <person name="Wu R."/>
            <person name="Zhou Y."/>
        </authorList>
    </citation>
    <scope>NUCLEOTIDE SEQUENCE [LARGE SCALE GENOMIC DNA]</scope>
    <source>
        <strain evidence="1 2">MB_m1</strain>
    </source>
</reference>
<dbReference type="AlphaFoldDB" id="K1XQN5"/>
<dbReference type="Proteomes" id="UP000006753">
    <property type="component" value="Unassembled WGS sequence"/>
</dbReference>
<organism evidence="1 2">
    <name type="scientific">Marssonina brunnea f. sp. multigermtubi (strain MB_m1)</name>
    <name type="common">Marssonina leaf spot fungus</name>
    <dbReference type="NCBI Taxonomy" id="1072389"/>
    <lineage>
        <taxon>Eukaryota</taxon>
        <taxon>Fungi</taxon>
        <taxon>Dikarya</taxon>
        <taxon>Ascomycota</taxon>
        <taxon>Pezizomycotina</taxon>
        <taxon>Leotiomycetes</taxon>
        <taxon>Helotiales</taxon>
        <taxon>Drepanopezizaceae</taxon>
        <taxon>Drepanopeziza</taxon>
    </lineage>
</organism>
<evidence type="ECO:0000313" key="2">
    <source>
        <dbReference type="Proteomes" id="UP000006753"/>
    </source>
</evidence>
<evidence type="ECO:0000313" key="1">
    <source>
        <dbReference type="EMBL" id="EKD14914.1"/>
    </source>
</evidence>
<sequence length="354" mass="38673">MELHVLRFVEQEWISGNNTSLAGVASTTSSTKTCRANNSSQTTSFSPPISAVIASPSKAPIEPASNPLVSPSVEKVTVSSVELKNVFDFANVIKENVAQITLERLTGLYNKALDDALKAVLGSAAVIENLAARSLQHREYRPQLRSVSKPPYRDPSGHLEESLTSFSHSEYKIFGLCHTLINPLTDTLLIQRTSHKPISYLRKMMDVSAWSNNALKEVQNAVFGTAGLRNRGFIRHGFARHAPGQQKVGRTITGYCQILSFPFPITSQMVSDYRPKTSETTLGRDDFPDVSRCLSKISGVVILPQTNLFANNAPKTLAAGHTVGTYALVEGNSFDNTKTPVTAGFSRTRQFKST</sequence>
<protein>
    <submittedName>
        <fullName evidence="1">Uncharacterized protein</fullName>
    </submittedName>
</protein>
<dbReference type="KEGG" id="mbe:MBM_07125"/>
<dbReference type="EMBL" id="JH921444">
    <property type="protein sequence ID" value="EKD14914.1"/>
    <property type="molecule type" value="Genomic_DNA"/>
</dbReference>
<proteinExistence type="predicted"/>
<dbReference type="InParanoid" id="K1XQN5"/>
<dbReference type="HOGENOM" id="CLU_783203_0_0_1"/>
<keyword evidence="2" id="KW-1185">Reference proteome</keyword>
<name>K1XQN5_MARBU</name>
<accession>K1XQN5</accession>
<gene>
    <name evidence="1" type="ORF">MBM_07125</name>
</gene>